<dbReference type="Pfam" id="PF00171">
    <property type="entry name" value="Aldedh"/>
    <property type="match status" value="1"/>
</dbReference>
<sequence>MMQAYQFNDEQFIAGHWLKGTSTHTLNNLNPYTQELILKLQAASLVDVDSAYSAAERSFTTWSQTLPSERKSIILRVLDVVKNRREEIIDWLIQESGSTRFKANIEVDAVLGIINEAITFPERMEIQKLQSIDPTRKSHVVRKALGVIAVISPWNFPFHLSMRSVVTALAIGNCVVLKPASDTPITGGMLLAKIFEEAGLPEGVFSVVAGLGGEIGDYFVEHDTPKMISFTGSTLVGKRVGQLAVGGSHLKRIALELGGNAPLVVLDDADLDLAVELAMMGRFLHQGQICMSTNRVIVDAKVYDTFVEKLVIRTKNIVYGDPEQEDTLIGPIINGAQVEKIKHIIAQALQEGTKLIVRGDIQYNVVPPHIFIDVNPESSLAKEESFGPVLPIIKAQDEADALRLANNTAYGLSSAVCTTDLERGTRFAMQIDAGMTHINSITVADQPNAPFGGERNSGLGRFNGQWILDEFSRTHWLTLPNSHVK</sequence>
<dbReference type="SUPFAM" id="SSF53720">
    <property type="entry name" value="ALDH-like"/>
    <property type="match status" value="1"/>
</dbReference>
<dbReference type="InterPro" id="IPR015590">
    <property type="entry name" value="Aldehyde_DH_dom"/>
</dbReference>
<comment type="similarity">
    <text evidence="1 5">Belongs to the aldehyde dehydrogenase family.</text>
</comment>
<evidence type="ECO:0000256" key="3">
    <source>
        <dbReference type="ARBA" id="ARBA00023027"/>
    </source>
</evidence>
<dbReference type="EMBL" id="CP157981">
    <property type="protein sequence ID" value="XBU14492.1"/>
    <property type="molecule type" value="Genomic_DNA"/>
</dbReference>
<dbReference type="FunFam" id="3.40.605.10:FF:000007">
    <property type="entry name" value="NAD/NADP-dependent betaine aldehyde dehydrogenase"/>
    <property type="match status" value="1"/>
</dbReference>
<keyword evidence="3" id="KW-0520">NAD</keyword>
<reference evidence="7" key="1">
    <citation type="submission" date="2024-06" db="EMBL/GenBank/DDBJ databases">
        <authorList>
            <person name="Song Z."/>
        </authorList>
    </citation>
    <scope>NUCLEOTIDE SEQUENCE</scope>
    <source>
        <strain evidence="7">A1-4-2</strain>
    </source>
</reference>
<dbReference type="AlphaFoldDB" id="A0AAU7STM1"/>
<dbReference type="InterPro" id="IPR016162">
    <property type="entry name" value="Ald_DH_N"/>
</dbReference>
<evidence type="ECO:0000313" key="7">
    <source>
        <dbReference type="EMBL" id="XBU14492.1"/>
    </source>
</evidence>
<evidence type="ECO:0000256" key="1">
    <source>
        <dbReference type="ARBA" id="ARBA00009986"/>
    </source>
</evidence>
<dbReference type="RefSeq" id="WP_349926697.1">
    <property type="nucleotide sequence ID" value="NZ_CP157981.1"/>
</dbReference>
<name>A0AAU7STM1_9GAMM</name>
<keyword evidence="2 5" id="KW-0560">Oxidoreductase</keyword>
<dbReference type="PROSITE" id="PS00687">
    <property type="entry name" value="ALDEHYDE_DEHYDR_GLU"/>
    <property type="match status" value="1"/>
</dbReference>
<dbReference type="Gene3D" id="3.40.605.10">
    <property type="entry name" value="Aldehyde Dehydrogenase, Chain A, domain 1"/>
    <property type="match status" value="1"/>
</dbReference>
<dbReference type="GO" id="GO:0016620">
    <property type="term" value="F:oxidoreductase activity, acting on the aldehyde or oxo group of donors, NAD or NADP as acceptor"/>
    <property type="evidence" value="ECO:0007669"/>
    <property type="project" value="InterPro"/>
</dbReference>
<organism evidence="7">
    <name type="scientific">Acinetobacter sp. A1-4-2</name>
    <dbReference type="NCBI Taxonomy" id="3156489"/>
    <lineage>
        <taxon>Bacteria</taxon>
        <taxon>Pseudomonadati</taxon>
        <taxon>Pseudomonadota</taxon>
        <taxon>Gammaproteobacteria</taxon>
        <taxon>Moraxellales</taxon>
        <taxon>Moraxellaceae</taxon>
        <taxon>Acinetobacter</taxon>
    </lineage>
</organism>
<feature type="domain" description="Aldehyde dehydrogenase" evidence="6">
    <location>
        <begin position="17"/>
        <end position="476"/>
    </location>
</feature>
<evidence type="ECO:0000256" key="2">
    <source>
        <dbReference type="ARBA" id="ARBA00023002"/>
    </source>
</evidence>
<accession>A0AAU7STM1</accession>
<evidence type="ECO:0000256" key="4">
    <source>
        <dbReference type="PROSITE-ProRule" id="PRU10007"/>
    </source>
</evidence>
<dbReference type="InterPro" id="IPR016161">
    <property type="entry name" value="Ald_DH/histidinol_DH"/>
</dbReference>
<dbReference type="PANTHER" id="PTHR42986:SF1">
    <property type="entry name" value="BENZALDEHYDE DEHYDROGENASE YFMT"/>
    <property type="match status" value="1"/>
</dbReference>
<gene>
    <name evidence="7" type="ORF">ABJ384_08300</name>
</gene>
<protein>
    <submittedName>
        <fullName evidence="7">Aldehyde dehydrogenase family protein</fullName>
    </submittedName>
</protein>
<dbReference type="InterPro" id="IPR016163">
    <property type="entry name" value="Ald_DH_C"/>
</dbReference>
<proteinExistence type="inferred from homology"/>
<dbReference type="Gene3D" id="3.40.309.10">
    <property type="entry name" value="Aldehyde Dehydrogenase, Chain A, domain 2"/>
    <property type="match status" value="1"/>
</dbReference>
<dbReference type="PANTHER" id="PTHR42986">
    <property type="entry name" value="BENZALDEHYDE DEHYDROGENASE YFMT"/>
    <property type="match status" value="1"/>
</dbReference>
<evidence type="ECO:0000256" key="5">
    <source>
        <dbReference type="RuleBase" id="RU003345"/>
    </source>
</evidence>
<feature type="active site" evidence="4">
    <location>
        <position position="256"/>
    </location>
</feature>
<dbReference type="FunFam" id="3.40.309.10:FF:000009">
    <property type="entry name" value="Aldehyde dehydrogenase A"/>
    <property type="match status" value="1"/>
</dbReference>
<evidence type="ECO:0000259" key="6">
    <source>
        <dbReference type="Pfam" id="PF00171"/>
    </source>
</evidence>
<dbReference type="InterPro" id="IPR029510">
    <property type="entry name" value="Ald_DH_CS_GLU"/>
</dbReference>